<dbReference type="GO" id="GO:0010181">
    <property type="term" value="F:FMN binding"/>
    <property type="evidence" value="ECO:0007669"/>
    <property type="project" value="InterPro"/>
</dbReference>
<keyword evidence="6" id="KW-1185">Reference proteome</keyword>
<evidence type="ECO:0000256" key="2">
    <source>
        <dbReference type="ARBA" id="ARBA00022630"/>
    </source>
</evidence>
<dbReference type="RefSeq" id="WP_014681890.1">
    <property type="nucleotide sequence ID" value="NC_017770.1"/>
</dbReference>
<dbReference type="SUPFAM" id="SSF50475">
    <property type="entry name" value="FMN-binding split barrel"/>
    <property type="match status" value="1"/>
</dbReference>
<feature type="domain" description="Flavin reductase like" evidence="4">
    <location>
        <begin position="12"/>
        <end position="141"/>
    </location>
</feature>
<dbReference type="KEGG" id="scn:Solca_3663"/>
<keyword evidence="2" id="KW-0285">Flavoprotein</keyword>
<reference evidence="5" key="1">
    <citation type="submission" date="2012-02" db="EMBL/GenBank/DDBJ databases">
        <title>The complete genome of Solitalea canadensis DSM 3403.</title>
        <authorList>
            <consortium name="US DOE Joint Genome Institute (JGI-PGF)"/>
            <person name="Lucas S."/>
            <person name="Copeland A."/>
            <person name="Lapidus A."/>
            <person name="Glavina del Rio T."/>
            <person name="Dalin E."/>
            <person name="Tice H."/>
            <person name="Bruce D."/>
            <person name="Goodwin L."/>
            <person name="Pitluck S."/>
            <person name="Peters L."/>
            <person name="Ovchinnikova G."/>
            <person name="Lu M."/>
            <person name="Kyrpides N."/>
            <person name="Mavromatis K."/>
            <person name="Ivanova N."/>
            <person name="Brettin T."/>
            <person name="Detter J.C."/>
            <person name="Han C."/>
            <person name="Larimer F."/>
            <person name="Land M."/>
            <person name="Hauser L."/>
            <person name="Markowitz V."/>
            <person name="Cheng J.-F."/>
            <person name="Hugenholtz P."/>
            <person name="Woyke T."/>
            <person name="Wu D."/>
            <person name="Spring S."/>
            <person name="Schroeder M."/>
            <person name="Kopitz M."/>
            <person name="Brambilla E."/>
            <person name="Klenk H.-P."/>
            <person name="Eisen J.A."/>
        </authorList>
    </citation>
    <scope>NUCLEOTIDE SEQUENCE</scope>
    <source>
        <strain evidence="5">DSM 3403</strain>
    </source>
</reference>
<evidence type="ECO:0000256" key="1">
    <source>
        <dbReference type="ARBA" id="ARBA00001917"/>
    </source>
</evidence>
<evidence type="ECO:0000313" key="6">
    <source>
        <dbReference type="Proteomes" id="UP000007590"/>
    </source>
</evidence>
<evidence type="ECO:0000256" key="3">
    <source>
        <dbReference type="ARBA" id="ARBA00038054"/>
    </source>
</evidence>
<dbReference type="GO" id="GO:0016646">
    <property type="term" value="F:oxidoreductase activity, acting on the CH-NH group of donors, NAD or NADP as acceptor"/>
    <property type="evidence" value="ECO:0007669"/>
    <property type="project" value="UniProtKB-ARBA"/>
</dbReference>
<dbReference type="InterPro" id="IPR002563">
    <property type="entry name" value="Flavin_Rdtase-like_dom"/>
</dbReference>
<dbReference type="InterPro" id="IPR052174">
    <property type="entry name" value="Flavoredoxin"/>
</dbReference>
<dbReference type="Proteomes" id="UP000007590">
    <property type="component" value="Chromosome"/>
</dbReference>
<dbReference type="Pfam" id="PF01613">
    <property type="entry name" value="Flavin_Reduct"/>
    <property type="match status" value="1"/>
</dbReference>
<proteinExistence type="inferred from homology"/>
<protein>
    <submittedName>
        <fullName evidence="5">Conserved protein of DIM6/NTAB family</fullName>
    </submittedName>
</protein>
<comment type="similarity">
    <text evidence="3">Belongs to the flavoredoxin family.</text>
</comment>
<evidence type="ECO:0000259" key="4">
    <source>
        <dbReference type="Pfam" id="PF01613"/>
    </source>
</evidence>
<dbReference type="OrthoDB" id="9794638at2"/>
<name>H8KLT9_SOLCM</name>
<accession>H8KLT9</accession>
<gene>
    <name evidence="5" type="ordered locus">Solca_3663</name>
</gene>
<dbReference type="HOGENOM" id="CLU_075333_0_0_10"/>
<dbReference type="AlphaFoldDB" id="H8KLT9"/>
<dbReference type="eggNOG" id="COG1853">
    <property type="taxonomic scope" value="Bacteria"/>
</dbReference>
<comment type="cofactor">
    <cofactor evidence="1">
        <name>FMN</name>
        <dbReference type="ChEBI" id="CHEBI:58210"/>
    </cofactor>
</comment>
<dbReference type="PANTHER" id="PTHR43567:SF1">
    <property type="entry name" value="FLAVOREDOXIN"/>
    <property type="match status" value="1"/>
</dbReference>
<evidence type="ECO:0000313" key="5">
    <source>
        <dbReference type="EMBL" id="AFD08667.1"/>
    </source>
</evidence>
<dbReference type="STRING" id="929556.Solca_3663"/>
<dbReference type="InterPro" id="IPR012349">
    <property type="entry name" value="Split_barrel_FMN-bd"/>
</dbReference>
<organism evidence="5 6">
    <name type="scientific">Solitalea canadensis (strain ATCC 29591 / DSM 3403 / JCM 21819 / LMG 8368 / NBRC 15130 / NCIMB 12057 / USAM 9D)</name>
    <name type="common">Flexibacter canadensis</name>
    <dbReference type="NCBI Taxonomy" id="929556"/>
    <lineage>
        <taxon>Bacteria</taxon>
        <taxon>Pseudomonadati</taxon>
        <taxon>Bacteroidota</taxon>
        <taxon>Sphingobacteriia</taxon>
        <taxon>Sphingobacteriales</taxon>
        <taxon>Sphingobacteriaceae</taxon>
        <taxon>Solitalea</taxon>
    </lineage>
</organism>
<dbReference type="Gene3D" id="2.30.110.10">
    <property type="entry name" value="Electron Transport, Fmn-binding Protein, Chain A"/>
    <property type="match status" value="1"/>
</dbReference>
<dbReference type="EMBL" id="CP003349">
    <property type="protein sequence ID" value="AFD08667.1"/>
    <property type="molecule type" value="Genomic_DNA"/>
</dbReference>
<dbReference type="PANTHER" id="PTHR43567">
    <property type="entry name" value="FLAVOREDOXIN-RELATED-RELATED"/>
    <property type="match status" value="1"/>
</dbReference>
<sequence>MHTVAHPSILYFGTPVVIVSTMNENNTANLAPISSVFWLGWRCMIGLAASSKTTANLIRTKQCVLNMPSVNQVAAVNRLARTTGSFPVPQGKIQKGYRHEPDKFAIAGLTGQDSHFVKPPRVKECPIQLEAVVEGIHEFAQNDPEMKGKIITFELVIKQVYLDESIQKANPDKVDPDKWRPLIMSFQEFYGLGERVHESDLAKIDEQLYQTPDREMARQSLV</sequence>